<evidence type="ECO:0000313" key="10">
    <source>
        <dbReference type="Proteomes" id="UP000199197"/>
    </source>
</evidence>
<organism evidence="9 10">
    <name type="scientific">Candidatus Chryseopegocella kryptomonas</name>
    <dbReference type="NCBI Taxonomy" id="1633643"/>
    <lineage>
        <taxon>Bacteria</taxon>
        <taxon>Pseudomonadati</taxon>
        <taxon>Candidatus Kryptoniota</taxon>
        <taxon>Candidatus Chryseopegocella</taxon>
    </lineage>
</organism>
<dbReference type="GO" id="GO:0044205">
    <property type="term" value="P:'de novo' UMP biosynthetic process"/>
    <property type="evidence" value="ECO:0007669"/>
    <property type="project" value="UniProtKB-UniPathway"/>
</dbReference>
<feature type="domain" description="Orotidine 5'-phosphate decarboxylase" evidence="8">
    <location>
        <begin position="17"/>
        <end position="251"/>
    </location>
</feature>
<dbReference type="PANTHER" id="PTHR43375">
    <property type="entry name" value="OROTIDINE 5'-PHOSPHATE DECARBOXYLASE"/>
    <property type="match status" value="1"/>
</dbReference>
<keyword evidence="3" id="KW-0210">Decarboxylase</keyword>
<comment type="catalytic activity">
    <reaction evidence="6">
        <text>orotidine 5'-phosphate + H(+) = UMP + CO2</text>
        <dbReference type="Rhea" id="RHEA:11596"/>
        <dbReference type="ChEBI" id="CHEBI:15378"/>
        <dbReference type="ChEBI" id="CHEBI:16526"/>
        <dbReference type="ChEBI" id="CHEBI:57538"/>
        <dbReference type="ChEBI" id="CHEBI:57865"/>
        <dbReference type="EC" id="4.1.1.23"/>
    </reaction>
</comment>
<sequence length="269" mass="30501">MRFLDKLKKCISKNNSLLCIGLDPNLNKLPHIFPREKKSILEFNCSIIETTYDVVCAYKLNSAFYEALGARGFEILKKTIENIPDEIPVILDAKRGDITSSVEMYAQSVFVEFGADAVTFNPYFGVETIEPFIQFDDKFVFVVVLSSNQGAFDFQYLRCGDKFLFQIIAEKFLGEKFANVGFVVGATRGEDISLVRNLSDEKLFLIPGIGVQKGDLEIALRYGINRDKICLINVGREIIYASDSGDFKQKVRLKAIEFRDKINKIVERL</sequence>
<protein>
    <recommendedName>
        <fullName evidence="7">Orotidine-5'-phosphate decarboxylase</fullName>
        <ecNumber evidence="7">4.1.1.23</ecNumber>
    </recommendedName>
</protein>
<dbReference type="PANTHER" id="PTHR43375:SF1">
    <property type="entry name" value="OROTIDINE 5'-PHOSPHATE DECARBOXYLASE"/>
    <property type="match status" value="1"/>
</dbReference>
<dbReference type="Proteomes" id="UP000199197">
    <property type="component" value="Unassembled WGS sequence"/>
</dbReference>
<dbReference type="NCBIfam" id="TIGR02127">
    <property type="entry name" value="pyrF_sub2"/>
    <property type="match status" value="1"/>
</dbReference>
<evidence type="ECO:0000256" key="6">
    <source>
        <dbReference type="ARBA" id="ARBA00049157"/>
    </source>
</evidence>
<gene>
    <name evidence="9" type="ORF">JGI23_01511</name>
</gene>
<dbReference type="AlphaFoldDB" id="A0A0P1NWT9"/>
<reference evidence="10" key="1">
    <citation type="submission" date="2015-11" db="EMBL/GenBank/DDBJ databases">
        <authorList>
            <person name="Varghese N."/>
        </authorList>
    </citation>
    <scope>NUCLEOTIDE SEQUENCE [LARGE SCALE GENOMIC DNA]</scope>
    <source>
        <strain evidence="10">JGI-23</strain>
    </source>
</reference>
<dbReference type="InterPro" id="IPR011060">
    <property type="entry name" value="RibuloseP-bd_barrel"/>
</dbReference>
<dbReference type="UniPathway" id="UPA00070">
    <property type="reaction ID" value="UER00120"/>
</dbReference>
<dbReference type="Gene3D" id="3.20.20.70">
    <property type="entry name" value="Aldolase class I"/>
    <property type="match status" value="1"/>
</dbReference>
<dbReference type="EC" id="4.1.1.23" evidence="7"/>
<name>A0A0P1NWT9_9BACT</name>
<evidence type="ECO:0000313" key="9">
    <source>
        <dbReference type="EMBL" id="CUT03602.1"/>
    </source>
</evidence>
<dbReference type="OrthoDB" id="9808470at2"/>
<dbReference type="InterPro" id="IPR001754">
    <property type="entry name" value="OMPdeCOase_dom"/>
</dbReference>
<dbReference type="SUPFAM" id="SSF51366">
    <property type="entry name" value="Ribulose-phoshate binding barrel"/>
    <property type="match status" value="1"/>
</dbReference>
<keyword evidence="5" id="KW-0456">Lyase</keyword>
<evidence type="ECO:0000256" key="1">
    <source>
        <dbReference type="ARBA" id="ARBA00004861"/>
    </source>
</evidence>
<dbReference type="GO" id="GO:0004590">
    <property type="term" value="F:orotidine-5'-phosphate decarboxylase activity"/>
    <property type="evidence" value="ECO:0007669"/>
    <property type="project" value="UniProtKB-UniRule"/>
</dbReference>
<dbReference type="GO" id="GO:0006207">
    <property type="term" value="P:'de novo' pyrimidine nucleobase biosynthetic process"/>
    <property type="evidence" value="ECO:0007669"/>
    <property type="project" value="InterPro"/>
</dbReference>
<dbReference type="SMART" id="SM00934">
    <property type="entry name" value="OMPdecase"/>
    <property type="match status" value="1"/>
</dbReference>
<evidence type="ECO:0000256" key="4">
    <source>
        <dbReference type="ARBA" id="ARBA00022975"/>
    </source>
</evidence>
<dbReference type="InterPro" id="IPR011995">
    <property type="entry name" value="OMPdecase_type-2"/>
</dbReference>
<comment type="pathway">
    <text evidence="1">Pyrimidine metabolism; UMP biosynthesis via de novo pathway; UMP from orotate: step 2/2.</text>
</comment>
<evidence type="ECO:0000256" key="2">
    <source>
        <dbReference type="ARBA" id="ARBA00008847"/>
    </source>
</evidence>
<evidence type="ECO:0000256" key="3">
    <source>
        <dbReference type="ARBA" id="ARBA00022793"/>
    </source>
</evidence>
<proteinExistence type="inferred from homology"/>
<evidence type="ECO:0000256" key="5">
    <source>
        <dbReference type="ARBA" id="ARBA00023239"/>
    </source>
</evidence>
<evidence type="ECO:0000256" key="7">
    <source>
        <dbReference type="NCBIfam" id="TIGR02127"/>
    </source>
</evidence>
<comment type="similarity">
    <text evidence="2">Belongs to the OMP decarboxylase family. Type 2 subfamily.</text>
</comment>
<keyword evidence="10" id="KW-1185">Reference proteome</keyword>
<dbReference type="Pfam" id="PF00215">
    <property type="entry name" value="OMPdecase"/>
    <property type="match status" value="1"/>
</dbReference>
<dbReference type="InterPro" id="IPR013785">
    <property type="entry name" value="Aldolase_TIM"/>
</dbReference>
<dbReference type="RefSeq" id="WP_092350472.1">
    <property type="nucleotide sequence ID" value="NZ_CZVW01000017.1"/>
</dbReference>
<dbReference type="CDD" id="cd04725">
    <property type="entry name" value="OMP_decarboxylase_like"/>
    <property type="match status" value="1"/>
</dbReference>
<accession>A0A0P1NWT9</accession>
<keyword evidence="4" id="KW-0665">Pyrimidine biosynthesis</keyword>
<dbReference type="EMBL" id="CZVW01000017">
    <property type="protein sequence ID" value="CUT03602.1"/>
    <property type="molecule type" value="Genomic_DNA"/>
</dbReference>
<evidence type="ECO:0000259" key="8">
    <source>
        <dbReference type="SMART" id="SM00934"/>
    </source>
</evidence>